<evidence type="ECO:0000313" key="9">
    <source>
        <dbReference type="Proteomes" id="UP000305948"/>
    </source>
</evidence>
<dbReference type="Proteomes" id="UP000305948">
    <property type="component" value="Unassembled WGS sequence"/>
</dbReference>
<dbReference type="AlphaFoldDB" id="A0A5C3MQ07"/>
<protein>
    <recommendedName>
        <fullName evidence="10">Mid2 domain-containing protein</fullName>
    </recommendedName>
</protein>
<proteinExistence type="predicted"/>
<dbReference type="Gene3D" id="1.20.5.510">
    <property type="entry name" value="Single helix bin"/>
    <property type="match status" value="1"/>
</dbReference>
<sequence length="435" mass="44619">MLSSLAVLAALCPSLAAAYSFDITTTPRQCQTLDVSVTGSGSPPYSLLIIPFGPSPLQNNIEARTIVQQNFSGSSTSFQLKYPTNSQFVAVMSDSSGFGSGGTSVTATVLQSSDSSCYDASTNVQPDWTFKIDPPNQLVQCQAARLWWDQGDPQGDPSFFGVIPGGESFSIPLGALSDVVGTGRGFSWTPSIRGGTEVILTSGDNRGFGVGGSVVFTVSSGTTNDGSCLSNNSPSSTPGSPAGGSYPTSTSGAGVGGGADTGNGSSNGGSGSHSNVGAIVGGVVGGVVGLLALGLLGLFFYRRRRFHKRPVDLLNEDPTDGPTTETQQAYYRPEPFVLPDPTEGGSTVGAAEAFGTREDMGSRRASTTSLGATSTLPPPSGIASSRTGKSGRAPSLRPVNVVQHEDAGPPPPQEPAPEQEPETVELPPAYTNIRR</sequence>
<feature type="region of interest" description="Disordered" evidence="5">
    <location>
        <begin position="337"/>
        <end position="435"/>
    </location>
</feature>
<keyword evidence="4 6" id="KW-0472">Membrane</keyword>
<feature type="signal peptide" evidence="7">
    <location>
        <begin position="1"/>
        <end position="18"/>
    </location>
</feature>
<feature type="compositionally biased region" description="Low complexity" evidence="5">
    <location>
        <begin position="363"/>
        <end position="375"/>
    </location>
</feature>
<organism evidence="8 9">
    <name type="scientific">Heliocybe sulcata</name>
    <dbReference type="NCBI Taxonomy" id="5364"/>
    <lineage>
        <taxon>Eukaryota</taxon>
        <taxon>Fungi</taxon>
        <taxon>Dikarya</taxon>
        <taxon>Basidiomycota</taxon>
        <taxon>Agaricomycotina</taxon>
        <taxon>Agaricomycetes</taxon>
        <taxon>Gloeophyllales</taxon>
        <taxon>Gloeophyllaceae</taxon>
        <taxon>Heliocybe</taxon>
    </lineage>
</organism>
<evidence type="ECO:0000256" key="6">
    <source>
        <dbReference type="SAM" id="Phobius"/>
    </source>
</evidence>
<evidence type="ECO:0000256" key="4">
    <source>
        <dbReference type="ARBA" id="ARBA00023136"/>
    </source>
</evidence>
<dbReference type="InterPro" id="IPR051694">
    <property type="entry name" value="Immunoregulatory_rcpt-like"/>
</dbReference>
<evidence type="ECO:0000256" key="7">
    <source>
        <dbReference type="SAM" id="SignalP"/>
    </source>
</evidence>
<accession>A0A5C3MQ07</accession>
<keyword evidence="2 6" id="KW-0812">Transmembrane</keyword>
<comment type="subcellular location">
    <subcellularLocation>
        <location evidence="1">Membrane</location>
        <topology evidence="1">Single-pass membrane protein</topology>
    </subcellularLocation>
</comment>
<dbReference type="OrthoDB" id="3267813at2759"/>
<dbReference type="STRING" id="5364.A0A5C3MQ07"/>
<evidence type="ECO:0008006" key="10">
    <source>
        <dbReference type="Google" id="ProtNLM"/>
    </source>
</evidence>
<dbReference type="GO" id="GO:0016020">
    <property type="term" value="C:membrane"/>
    <property type="evidence" value="ECO:0007669"/>
    <property type="project" value="UniProtKB-SubCell"/>
</dbReference>
<feature type="region of interest" description="Disordered" evidence="5">
    <location>
        <begin position="225"/>
        <end position="270"/>
    </location>
</feature>
<feature type="compositionally biased region" description="Gly residues" evidence="5">
    <location>
        <begin position="253"/>
        <end position="270"/>
    </location>
</feature>
<name>A0A5C3MQ07_9AGAM</name>
<feature type="transmembrane region" description="Helical" evidence="6">
    <location>
        <begin position="276"/>
        <end position="301"/>
    </location>
</feature>
<dbReference type="EMBL" id="ML213527">
    <property type="protein sequence ID" value="TFK46843.1"/>
    <property type="molecule type" value="Genomic_DNA"/>
</dbReference>
<evidence type="ECO:0000256" key="5">
    <source>
        <dbReference type="SAM" id="MobiDB-lite"/>
    </source>
</evidence>
<evidence type="ECO:0000256" key="2">
    <source>
        <dbReference type="ARBA" id="ARBA00022692"/>
    </source>
</evidence>
<evidence type="ECO:0000256" key="1">
    <source>
        <dbReference type="ARBA" id="ARBA00004167"/>
    </source>
</evidence>
<keyword evidence="9" id="KW-1185">Reference proteome</keyword>
<feature type="compositionally biased region" description="Low complexity" evidence="5">
    <location>
        <begin position="230"/>
        <end position="252"/>
    </location>
</feature>
<keyword evidence="7" id="KW-0732">Signal</keyword>
<reference evidence="8 9" key="1">
    <citation type="journal article" date="2019" name="Nat. Ecol. Evol.">
        <title>Megaphylogeny resolves global patterns of mushroom evolution.</title>
        <authorList>
            <person name="Varga T."/>
            <person name="Krizsan K."/>
            <person name="Foldi C."/>
            <person name="Dima B."/>
            <person name="Sanchez-Garcia M."/>
            <person name="Sanchez-Ramirez S."/>
            <person name="Szollosi G.J."/>
            <person name="Szarkandi J.G."/>
            <person name="Papp V."/>
            <person name="Albert L."/>
            <person name="Andreopoulos W."/>
            <person name="Angelini C."/>
            <person name="Antonin V."/>
            <person name="Barry K.W."/>
            <person name="Bougher N.L."/>
            <person name="Buchanan P."/>
            <person name="Buyck B."/>
            <person name="Bense V."/>
            <person name="Catcheside P."/>
            <person name="Chovatia M."/>
            <person name="Cooper J."/>
            <person name="Damon W."/>
            <person name="Desjardin D."/>
            <person name="Finy P."/>
            <person name="Geml J."/>
            <person name="Haridas S."/>
            <person name="Hughes K."/>
            <person name="Justo A."/>
            <person name="Karasinski D."/>
            <person name="Kautmanova I."/>
            <person name="Kiss B."/>
            <person name="Kocsube S."/>
            <person name="Kotiranta H."/>
            <person name="LaButti K.M."/>
            <person name="Lechner B.E."/>
            <person name="Liimatainen K."/>
            <person name="Lipzen A."/>
            <person name="Lukacs Z."/>
            <person name="Mihaltcheva S."/>
            <person name="Morgado L.N."/>
            <person name="Niskanen T."/>
            <person name="Noordeloos M.E."/>
            <person name="Ohm R.A."/>
            <person name="Ortiz-Santana B."/>
            <person name="Ovrebo C."/>
            <person name="Racz N."/>
            <person name="Riley R."/>
            <person name="Savchenko A."/>
            <person name="Shiryaev A."/>
            <person name="Soop K."/>
            <person name="Spirin V."/>
            <person name="Szebenyi C."/>
            <person name="Tomsovsky M."/>
            <person name="Tulloss R.E."/>
            <person name="Uehling J."/>
            <person name="Grigoriev I.V."/>
            <person name="Vagvolgyi C."/>
            <person name="Papp T."/>
            <person name="Martin F.M."/>
            <person name="Miettinen O."/>
            <person name="Hibbett D.S."/>
            <person name="Nagy L.G."/>
        </authorList>
    </citation>
    <scope>NUCLEOTIDE SEQUENCE [LARGE SCALE GENOMIC DNA]</scope>
    <source>
        <strain evidence="8 9">OMC1185</strain>
    </source>
</reference>
<gene>
    <name evidence="8" type="ORF">OE88DRAFT_1648334</name>
</gene>
<evidence type="ECO:0000256" key="3">
    <source>
        <dbReference type="ARBA" id="ARBA00022989"/>
    </source>
</evidence>
<dbReference type="PANTHER" id="PTHR15549">
    <property type="entry name" value="PAIRED IMMUNOGLOBULIN-LIKE TYPE 2 RECEPTOR"/>
    <property type="match status" value="1"/>
</dbReference>
<keyword evidence="3 6" id="KW-1133">Transmembrane helix</keyword>
<dbReference type="GO" id="GO:0071944">
    <property type="term" value="C:cell periphery"/>
    <property type="evidence" value="ECO:0007669"/>
    <property type="project" value="UniProtKB-ARBA"/>
</dbReference>
<evidence type="ECO:0000313" key="8">
    <source>
        <dbReference type="EMBL" id="TFK46843.1"/>
    </source>
</evidence>
<feature type="chain" id="PRO_5022934208" description="Mid2 domain-containing protein" evidence="7">
    <location>
        <begin position="19"/>
        <end position="435"/>
    </location>
</feature>